<accession>A0A918VH02</accession>
<dbReference type="InterPro" id="IPR050267">
    <property type="entry name" value="Anti-sigma-factor_SerPK"/>
</dbReference>
<dbReference type="SUPFAM" id="SSF55874">
    <property type="entry name" value="ATPase domain of HSP90 chaperone/DNA topoisomerase II/histidine kinase"/>
    <property type="match status" value="1"/>
</dbReference>
<evidence type="ECO:0000256" key="1">
    <source>
        <dbReference type="ARBA" id="ARBA00022527"/>
    </source>
</evidence>
<sequence>MTQTITPLRVEAAPERPAGLTRRDDLMQCAFDVGGVLGEPLSDVDTRRVGHMRMIVAARLRYLGLDALVETAGQIVSELVTNAIRHGGNGSVTLSQLVTRGELRLLVRDSGTGQPKPADPGLDAEGGRGLWIVGLLADELGGQAGFAPETRTAWCSLPLPHTCP</sequence>
<dbReference type="RefSeq" id="WP_229886954.1">
    <property type="nucleotide sequence ID" value="NZ_BMVX01000047.1"/>
</dbReference>
<dbReference type="AlphaFoldDB" id="A0A918VH02"/>
<dbReference type="PANTHER" id="PTHR35526:SF3">
    <property type="entry name" value="ANTI-SIGMA-F FACTOR RSBW"/>
    <property type="match status" value="1"/>
</dbReference>
<dbReference type="PANTHER" id="PTHR35526">
    <property type="entry name" value="ANTI-SIGMA-F FACTOR RSBW-RELATED"/>
    <property type="match status" value="1"/>
</dbReference>
<reference evidence="3" key="1">
    <citation type="journal article" date="2014" name="Int. J. Syst. Evol. Microbiol.">
        <title>Complete genome sequence of Corynebacterium casei LMG S-19264T (=DSM 44701T), isolated from a smear-ripened cheese.</title>
        <authorList>
            <consortium name="US DOE Joint Genome Institute (JGI-PGF)"/>
            <person name="Walter F."/>
            <person name="Albersmeier A."/>
            <person name="Kalinowski J."/>
            <person name="Ruckert C."/>
        </authorList>
    </citation>
    <scope>NUCLEOTIDE SEQUENCE</scope>
    <source>
        <strain evidence="3">JCM 4834</strain>
    </source>
</reference>
<organism evidence="3 4">
    <name type="scientific">Streptomyces subrutilus</name>
    <dbReference type="NCBI Taxonomy" id="36818"/>
    <lineage>
        <taxon>Bacteria</taxon>
        <taxon>Bacillati</taxon>
        <taxon>Actinomycetota</taxon>
        <taxon>Actinomycetes</taxon>
        <taxon>Kitasatosporales</taxon>
        <taxon>Streptomycetaceae</taxon>
        <taxon>Streptomyces</taxon>
    </lineage>
</organism>
<evidence type="ECO:0000259" key="2">
    <source>
        <dbReference type="Pfam" id="PF13581"/>
    </source>
</evidence>
<evidence type="ECO:0000313" key="3">
    <source>
        <dbReference type="EMBL" id="GGZ98191.1"/>
    </source>
</evidence>
<dbReference type="EMBL" id="BMVX01000047">
    <property type="protein sequence ID" value="GGZ98191.1"/>
    <property type="molecule type" value="Genomic_DNA"/>
</dbReference>
<dbReference type="Pfam" id="PF13581">
    <property type="entry name" value="HATPase_c_2"/>
    <property type="match status" value="1"/>
</dbReference>
<dbReference type="Gene3D" id="3.30.565.10">
    <property type="entry name" value="Histidine kinase-like ATPase, C-terminal domain"/>
    <property type="match status" value="1"/>
</dbReference>
<name>A0A918VH02_9ACTN</name>
<dbReference type="InterPro" id="IPR036890">
    <property type="entry name" value="HATPase_C_sf"/>
</dbReference>
<evidence type="ECO:0000313" key="4">
    <source>
        <dbReference type="Proteomes" id="UP000634660"/>
    </source>
</evidence>
<proteinExistence type="predicted"/>
<comment type="caution">
    <text evidence="3">The sequence shown here is derived from an EMBL/GenBank/DDBJ whole genome shotgun (WGS) entry which is preliminary data.</text>
</comment>
<reference evidence="3" key="2">
    <citation type="submission" date="2020-09" db="EMBL/GenBank/DDBJ databases">
        <authorList>
            <person name="Sun Q."/>
            <person name="Ohkuma M."/>
        </authorList>
    </citation>
    <scope>NUCLEOTIDE SEQUENCE</scope>
    <source>
        <strain evidence="3">JCM 4834</strain>
    </source>
</reference>
<dbReference type="InterPro" id="IPR003594">
    <property type="entry name" value="HATPase_dom"/>
</dbReference>
<protein>
    <recommendedName>
        <fullName evidence="2">Histidine kinase/HSP90-like ATPase domain-containing protein</fullName>
    </recommendedName>
</protein>
<keyword evidence="1" id="KW-0723">Serine/threonine-protein kinase</keyword>
<feature type="domain" description="Histidine kinase/HSP90-like ATPase" evidence="2">
    <location>
        <begin position="46"/>
        <end position="140"/>
    </location>
</feature>
<gene>
    <name evidence="3" type="ORF">GCM10010371_67420</name>
</gene>
<dbReference type="CDD" id="cd16936">
    <property type="entry name" value="HATPase_RsbW-like"/>
    <property type="match status" value="1"/>
</dbReference>
<keyword evidence="1" id="KW-0808">Transferase</keyword>
<keyword evidence="1" id="KW-0418">Kinase</keyword>
<dbReference type="GO" id="GO:0004674">
    <property type="term" value="F:protein serine/threonine kinase activity"/>
    <property type="evidence" value="ECO:0007669"/>
    <property type="project" value="UniProtKB-KW"/>
</dbReference>
<dbReference type="Proteomes" id="UP000634660">
    <property type="component" value="Unassembled WGS sequence"/>
</dbReference>